<evidence type="ECO:0000256" key="9">
    <source>
        <dbReference type="SAM" id="MobiDB-lite"/>
    </source>
</evidence>
<evidence type="ECO:0000256" key="6">
    <source>
        <dbReference type="ARBA" id="ARBA00023163"/>
    </source>
</evidence>
<keyword evidence="13" id="KW-1185">Reference proteome</keyword>
<dbReference type="PANTHER" id="PTHR46481:SF10">
    <property type="entry name" value="ZINC FINGER BED DOMAIN-CONTAINING PROTEIN 39"/>
    <property type="match status" value="1"/>
</dbReference>
<keyword evidence="4" id="KW-0862">Zinc</keyword>
<protein>
    <recommendedName>
        <fullName evidence="11">BED-type domain-containing protein</fullName>
    </recommendedName>
</protein>
<feature type="region of interest" description="Disordered" evidence="9">
    <location>
        <begin position="1"/>
        <end position="37"/>
    </location>
</feature>
<keyword evidence="10" id="KW-0472">Membrane</keyword>
<sequence length="520" mass="58185">MASPGSDGAGAATAGVSGASQQSTMTSFLKKRPGRPKGEVWEHFEKISGPDASKRHVVRCNHCNKESTGRVEQMVIHIANECGKAPTEERMKMLEKLGAKADAADENPAKKQKGSTGVQQRINYHVDTSKVTAAQKKALDLKLLLLFVMCGIPFMVASSPWFLDFVHALRPNYNPAGDYALRTSLLLQEAARVECFMHAFALFIGSILGHQWAAPLISDAQRVVTHFRASHRCLALLNKLAKALGISRGLQTSNKTRFTSVHNCLQSVVENERALQAVVQQHPEVFTAPRNGTSNPKTIIQDRLLWPKLEALCNLLEPYSQVITAIQSRNATIADVARYFLYLGQQVKKVQANELLPLDFKNHCVLTFNKRFKEMDHPILHLALFLHPYYKAAADQRSQFLTISTTAVELWKNYGHSPAEVKQLMHEMVMYKAGEGPFGLVIAPETFDLRLWWQTVRNKQYNTLAALALIIADIVPHAGDIERVFSMMGWMQNDKRNRLGTGTLELMAKVKVFHQVQKPR</sequence>
<feature type="compositionally biased region" description="Low complexity" evidence="9">
    <location>
        <begin position="1"/>
        <end position="23"/>
    </location>
</feature>
<evidence type="ECO:0000256" key="7">
    <source>
        <dbReference type="ARBA" id="ARBA00023242"/>
    </source>
</evidence>
<dbReference type="STRING" id="105231.A0A0U9HKN3"/>
<keyword evidence="5" id="KW-0805">Transcription regulation</keyword>
<dbReference type="OrthoDB" id="3226942at2759"/>
<keyword evidence="10" id="KW-1133">Transmembrane helix</keyword>
<keyword evidence="10" id="KW-0812">Transmembrane</keyword>
<reference evidence="12 13" key="1">
    <citation type="journal article" date="2014" name="Nat. Commun.">
        <title>Klebsormidium flaccidum genome reveals primary factors for plant terrestrial adaptation.</title>
        <authorList>
            <person name="Hori K."/>
            <person name="Maruyama F."/>
            <person name="Fujisawa T."/>
            <person name="Togashi T."/>
            <person name="Yamamoto N."/>
            <person name="Seo M."/>
            <person name="Sato S."/>
            <person name="Yamada T."/>
            <person name="Mori H."/>
            <person name="Tajima N."/>
            <person name="Moriyama T."/>
            <person name="Ikeuchi M."/>
            <person name="Watanabe M."/>
            <person name="Wada H."/>
            <person name="Kobayashi K."/>
            <person name="Saito M."/>
            <person name="Masuda T."/>
            <person name="Sasaki-Sekimoto Y."/>
            <person name="Mashiguchi K."/>
            <person name="Awai K."/>
            <person name="Shimojima M."/>
            <person name="Masuda S."/>
            <person name="Iwai M."/>
            <person name="Nobusawa T."/>
            <person name="Narise T."/>
            <person name="Kondo S."/>
            <person name="Saito H."/>
            <person name="Sato R."/>
            <person name="Murakawa M."/>
            <person name="Ihara Y."/>
            <person name="Oshima-Yamada Y."/>
            <person name="Ohtaka K."/>
            <person name="Satoh M."/>
            <person name="Sonobe K."/>
            <person name="Ishii M."/>
            <person name="Ohtani R."/>
            <person name="Kanamori-Sato M."/>
            <person name="Honoki R."/>
            <person name="Miyazaki D."/>
            <person name="Mochizuki H."/>
            <person name="Umetsu J."/>
            <person name="Higashi K."/>
            <person name="Shibata D."/>
            <person name="Kamiya Y."/>
            <person name="Sato N."/>
            <person name="Nakamura Y."/>
            <person name="Tabata S."/>
            <person name="Ida S."/>
            <person name="Kurokawa K."/>
            <person name="Ohta H."/>
        </authorList>
    </citation>
    <scope>NUCLEOTIDE SEQUENCE [LARGE SCALE GENOMIC DNA]</scope>
    <source>
        <strain evidence="12 13">NIES-2285</strain>
    </source>
</reference>
<dbReference type="GO" id="GO:0003677">
    <property type="term" value="F:DNA binding"/>
    <property type="evidence" value="ECO:0007669"/>
    <property type="project" value="InterPro"/>
</dbReference>
<dbReference type="InterPro" id="IPR012337">
    <property type="entry name" value="RNaseH-like_sf"/>
</dbReference>
<dbReference type="GO" id="GO:0008270">
    <property type="term" value="F:zinc ion binding"/>
    <property type="evidence" value="ECO:0007669"/>
    <property type="project" value="UniProtKB-KW"/>
</dbReference>
<dbReference type="GO" id="GO:0005634">
    <property type="term" value="C:nucleus"/>
    <property type="evidence" value="ECO:0007669"/>
    <property type="project" value="UniProtKB-SubCell"/>
</dbReference>
<name>A0A0U9HKN3_KLENI</name>
<evidence type="ECO:0000256" key="8">
    <source>
        <dbReference type="PROSITE-ProRule" id="PRU00027"/>
    </source>
</evidence>
<evidence type="ECO:0000256" key="10">
    <source>
        <dbReference type="SAM" id="Phobius"/>
    </source>
</evidence>
<dbReference type="InterPro" id="IPR052035">
    <property type="entry name" value="ZnF_BED_domain_contain"/>
</dbReference>
<evidence type="ECO:0000256" key="3">
    <source>
        <dbReference type="ARBA" id="ARBA00022771"/>
    </source>
</evidence>
<keyword evidence="7" id="KW-0539">Nucleus</keyword>
<comment type="subcellular location">
    <subcellularLocation>
        <location evidence="1">Nucleus</location>
    </subcellularLocation>
</comment>
<evidence type="ECO:0000256" key="2">
    <source>
        <dbReference type="ARBA" id="ARBA00022723"/>
    </source>
</evidence>
<accession>A0A0U9HKN3</accession>
<evidence type="ECO:0000313" key="12">
    <source>
        <dbReference type="EMBL" id="GAQ90649.1"/>
    </source>
</evidence>
<dbReference type="PANTHER" id="PTHR46481">
    <property type="entry name" value="ZINC FINGER BED DOMAIN-CONTAINING PROTEIN 4"/>
    <property type="match status" value="1"/>
</dbReference>
<gene>
    <name evidence="12" type="ORF">KFL_006670070</name>
</gene>
<evidence type="ECO:0000256" key="1">
    <source>
        <dbReference type="ARBA" id="ARBA00004123"/>
    </source>
</evidence>
<organism evidence="12 13">
    <name type="scientific">Klebsormidium nitens</name>
    <name type="common">Green alga</name>
    <name type="synonym">Ulothrix nitens</name>
    <dbReference type="NCBI Taxonomy" id="105231"/>
    <lineage>
        <taxon>Eukaryota</taxon>
        <taxon>Viridiplantae</taxon>
        <taxon>Streptophyta</taxon>
        <taxon>Klebsormidiophyceae</taxon>
        <taxon>Klebsormidiales</taxon>
        <taxon>Klebsormidiaceae</taxon>
        <taxon>Klebsormidium</taxon>
    </lineage>
</organism>
<evidence type="ECO:0000259" key="11">
    <source>
        <dbReference type="PROSITE" id="PS50808"/>
    </source>
</evidence>
<dbReference type="InterPro" id="IPR003656">
    <property type="entry name" value="Znf_BED"/>
</dbReference>
<dbReference type="SUPFAM" id="SSF53098">
    <property type="entry name" value="Ribonuclease H-like"/>
    <property type="match status" value="1"/>
</dbReference>
<evidence type="ECO:0000256" key="5">
    <source>
        <dbReference type="ARBA" id="ARBA00023015"/>
    </source>
</evidence>
<dbReference type="Pfam" id="PF02892">
    <property type="entry name" value="zf-BED"/>
    <property type="match status" value="1"/>
</dbReference>
<dbReference type="PROSITE" id="PS50808">
    <property type="entry name" value="ZF_BED"/>
    <property type="match status" value="1"/>
</dbReference>
<feature type="transmembrane region" description="Helical" evidence="10">
    <location>
        <begin position="143"/>
        <end position="163"/>
    </location>
</feature>
<dbReference type="Proteomes" id="UP000054558">
    <property type="component" value="Unassembled WGS sequence"/>
</dbReference>
<feature type="domain" description="BED-type" evidence="11">
    <location>
        <begin position="35"/>
        <end position="89"/>
    </location>
</feature>
<evidence type="ECO:0000256" key="4">
    <source>
        <dbReference type="ARBA" id="ARBA00022833"/>
    </source>
</evidence>
<evidence type="ECO:0000313" key="13">
    <source>
        <dbReference type="Proteomes" id="UP000054558"/>
    </source>
</evidence>
<keyword evidence="2" id="KW-0479">Metal-binding</keyword>
<dbReference type="EMBL" id="DF237616">
    <property type="protein sequence ID" value="GAQ90649.1"/>
    <property type="molecule type" value="Genomic_DNA"/>
</dbReference>
<dbReference type="OMA" id="WICEYAY"/>
<dbReference type="AlphaFoldDB" id="A0A0U9HKN3"/>
<keyword evidence="6" id="KW-0804">Transcription</keyword>
<keyword evidence="3 8" id="KW-0863">Zinc-finger</keyword>
<proteinExistence type="predicted"/>